<protein>
    <recommendedName>
        <fullName evidence="4">ATPase-dependent protease</fullName>
    </recommendedName>
</protein>
<evidence type="ECO:0000256" key="1">
    <source>
        <dbReference type="SAM" id="MobiDB-lite"/>
    </source>
</evidence>
<dbReference type="RefSeq" id="YP_010793847.1">
    <property type="nucleotide sequence ID" value="NC_075538.1"/>
</dbReference>
<dbReference type="GeneID" id="80530565"/>
<feature type="region of interest" description="Disordered" evidence="1">
    <location>
        <begin position="240"/>
        <end position="343"/>
    </location>
</feature>
<proteinExistence type="predicted"/>
<name>A0A3Q9T826_9VIRU</name>
<dbReference type="EMBL" id="MH665358">
    <property type="protein sequence ID" value="AZY88493.1"/>
    <property type="molecule type" value="Genomic_DNA"/>
</dbReference>
<reference evidence="2 3" key="1">
    <citation type="submission" date="2018-07" db="EMBL/GenBank/DDBJ databases">
        <title>Isolation and characterisation of a new ranavirus isolated from lumpfish in the North Atlantic area.</title>
        <authorList>
            <person name="Stagg H.E.B."/>
            <person name="Gudmundsdottir S."/>
            <person name="Vendramin N."/>
            <person name="Ruane N.M."/>
            <person name="Sigurdardottir H."/>
            <person name="Christiansen D.H."/>
            <person name="Cuenca A."/>
            <person name="Petersen P.E."/>
            <person name="Munro E.S."/>
            <person name="Subramaniam K."/>
            <person name="Waltzek T.B."/>
            <person name="Imnoi K."/>
            <person name="Popov V.L."/>
            <person name="Olesen N.J."/>
        </authorList>
    </citation>
    <scope>NUCLEOTIDE SEQUENCE [LARGE SCALE GENOMIC DNA]</scope>
    <source>
        <strain evidence="2">F24/15</strain>
    </source>
</reference>
<dbReference type="SUPFAM" id="SSF141571">
    <property type="entry name" value="Pentapeptide repeat-like"/>
    <property type="match status" value="1"/>
</dbReference>
<evidence type="ECO:0000313" key="3">
    <source>
        <dbReference type="Proteomes" id="UP000319407"/>
    </source>
</evidence>
<organism evidence="2 3">
    <name type="scientific">Lumpfish ranavirus</name>
    <dbReference type="NCBI Taxonomy" id="2501771"/>
    <lineage>
        <taxon>Viruses</taxon>
        <taxon>Varidnaviria</taxon>
        <taxon>Bamfordvirae</taxon>
        <taxon>Nucleocytoviricota</taxon>
        <taxon>Megaviricetes</taxon>
        <taxon>Pimascovirales</taxon>
        <taxon>Pimascovirales incertae sedis</taxon>
        <taxon>Iridoviridae</taxon>
        <taxon>Alphairidovirinae</taxon>
        <taxon>Ranavirus</taxon>
        <taxon>Ranavirus gadus1</taxon>
        <taxon>European North Atlantic ranavirus</taxon>
    </lineage>
</organism>
<feature type="compositionally biased region" description="Polar residues" evidence="1">
    <location>
        <begin position="319"/>
        <end position="334"/>
    </location>
</feature>
<feature type="compositionally biased region" description="Basic and acidic residues" evidence="1">
    <location>
        <begin position="240"/>
        <end position="318"/>
    </location>
</feature>
<evidence type="ECO:0000313" key="2">
    <source>
        <dbReference type="EMBL" id="AZY88493.1"/>
    </source>
</evidence>
<accession>A0A3Q9T826</accession>
<dbReference type="KEGG" id="vg:80530565"/>
<gene>
    <name evidence="2" type="primary">ORF25</name>
</gene>
<sequence length="741" mass="82948">MLDMRSMVTVHPALIAKPKGKTVSGDGAAPKKRGRPKKNAAEPAVRNPVACAGVTSYTNPLIESLVRDNPFRGENPRGDNLVGESLLDQTLVEQTLVEQTLVEQTLVEQTLVEQTLVEQTLVEQTLVEQTLVEQTLVEQTLVEQTLVEQTLVEQTLVEQTLVEQTLVEQTLVEQTLVIDNSRDNLLKESLVEQSFVDQTLQDQTLQDQSLVDQSLVDQSLVDQSLLDQSLLRESLLRDNPRDTLRRDNPRESLLRDNPRDTLRRDNPRDNPRESLLKESLVRDTLRRDNPRESLLKESLVRDNPRDTLRKESLRKDSSRANPLTENLLEESTTPKPRRGAHRKPLVLTKEMEEKLEALDRDMRNAEETKVSIAGSAGIPVTALPGMEALGVMQMVSSLGFLDVGDKPNFIKTMVVKYLDVFLSMGGSAPKPCLVNVPRGYRRFKQSSSVSPAYAAKLSSEDTEAWSGAAGAAVEAKMRHMAAVLESRNLSLEPYGSDPIKLERSALAAYVELMSMADEAEGEDLEGIISDCRVLRTSTEWCRDLSQTVSSWWPPLREAISRGGTALSDYVSDREVDVIKGRSRVPALSCVLLYGKRVDDNDAPLTAPQTVLKPFDVTDYSRRLGGVWLHHARFPEYAPKRLFDPRSGAEPVLIRTCAGYLMTEERGPLRCWRKDAHMYQISLEIYNRLTTELNAVPHQTRCGRYNAKWLSTNGPTGVQKIVLAAARALTEPRLSWNDVFEV</sequence>
<dbReference type="Proteomes" id="UP000319407">
    <property type="component" value="Segment"/>
</dbReference>
<evidence type="ECO:0008006" key="4">
    <source>
        <dbReference type="Google" id="ProtNLM"/>
    </source>
</evidence>
<keyword evidence="3" id="KW-1185">Reference proteome</keyword>
<feature type="region of interest" description="Disordered" evidence="1">
    <location>
        <begin position="13"/>
        <end position="44"/>
    </location>
</feature>